<dbReference type="eggNOG" id="COG0624">
    <property type="taxonomic scope" value="Bacteria"/>
</dbReference>
<accession>F9D3S7</accession>
<evidence type="ECO:0000259" key="4">
    <source>
        <dbReference type="Pfam" id="PF07687"/>
    </source>
</evidence>
<dbReference type="Gene3D" id="3.30.70.360">
    <property type="match status" value="1"/>
</dbReference>
<dbReference type="CDD" id="cd05651">
    <property type="entry name" value="M20_ArgE_DapE-like"/>
    <property type="match status" value="1"/>
</dbReference>
<dbReference type="AlphaFoldDB" id="F9D3S7"/>
<dbReference type="InterPro" id="IPR002933">
    <property type="entry name" value="Peptidase_M20"/>
</dbReference>
<protein>
    <submittedName>
        <fullName evidence="5">M20A family peptidase</fullName>
        <ecNumber evidence="5">3.5.1.16</ecNumber>
    </submittedName>
</protein>
<organism evidence="5 6">
    <name type="scientific">Prevotella dentalis (strain ATCC 49559 / DSM 3688 / JCM 13448 / NCTC 12043 / ES 2772)</name>
    <name type="common">Mitsuokella dentalis</name>
    <dbReference type="NCBI Taxonomy" id="908937"/>
    <lineage>
        <taxon>Bacteria</taxon>
        <taxon>Pseudomonadati</taxon>
        <taxon>Bacteroidota</taxon>
        <taxon>Bacteroidia</taxon>
        <taxon>Bacteroidales</taxon>
        <taxon>Prevotellaceae</taxon>
        <taxon>Prevotella</taxon>
    </lineage>
</organism>
<evidence type="ECO:0000256" key="1">
    <source>
        <dbReference type="ARBA" id="ARBA00022723"/>
    </source>
</evidence>
<feature type="domain" description="Peptidase M20 dimerisation" evidence="4">
    <location>
        <begin position="228"/>
        <end position="320"/>
    </location>
</feature>
<evidence type="ECO:0000256" key="3">
    <source>
        <dbReference type="ARBA" id="ARBA00023285"/>
    </source>
</evidence>
<proteinExistence type="predicted"/>
<dbReference type="STRING" id="908937.Prede_0115"/>
<name>F9D3S7_PREDD</name>
<evidence type="ECO:0000256" key="2">
    <source>
        <dbReference type="ARBA" id="ARBA00022801"/>
    </source>
</evidence>
<dbReference type="GO" id="GO:0006526">
    <property type="term" value="P:L-arginine biosynthetic process"/>
    <property type="evidence" value="ECO:0007669"/>
    <property type="project" value="TreeGrafter"/>
</dbReference>
<dbReference type="EC" id="3.5.1.16" evidence="5"/>
<dbReference type="GO" id="GO:0046872">
    <property type="term" value="F:metal ion binding"/>
    <property type="evidence" value="ECO:0007669"/>
    <property type="project" value="UniProtKB-KW"/>
</dbReference>
<dbReference type="Pfam" id="PF01546">
    <property type="entry name" value="Peptidase_M20"/>
    <property type="match status" value="1"/>
</dbReference>
<dbReference type="Proteomes" id="UP000007820">
    <property type="component" value="Unassembled WGS sequence"/>
</dbReference>
<dbReference type="SUPFAM" id="SSF55031">
    <property type="entry name" value="Bacterial exopeptidase dimerisation domain"/>
    <property type="match status" value="1"/>
</dbReference>
<keyword evidence="3" id="KW-0170">Cobalt</keyword>
<dbReference type="SUPFAM" id="SSF53187">
    <property type="entry name" value="Zn-dependent exopeptidases"/>
    <property type="match status" value="1"/>
</dbReference>
<comment type="caution">
    <text evidence="5">The sequence shown here is derived from an EMBL/GenBank/DDBJ whole genome shotgun (WGS) entry which is preliminary data.</text>
</comment>
<dbReference type="InterPro" id="IPR011650">
    <property type="entry name" value="Peptidase_M20_dimer"/>
</dbReference>
<evidence type="ECO:0000313" key="5">
    <source>
        <dbReference type="EMBL" id="EGQ14362.1"/>
    </source>
</evidence>
<keyword evidence="1" id="KW-0479">Metal-binding</keyword>
<dbReference type="EMBL" id="AFPW01000022">
    <property type="protein sequence ID" value="EGQ14362.1"/>
    <property type="molecule type" value="Genomic_DNA"/>
</dbReference>
<dbReference type="Gene3D" id="3.40.630.10">
    <property type="entry name" value="Zn peptidases"/>
    <property type="match status" value="1"/>
</dbReference>
<dbReference type="PANTHER" id="PTHR43808">
    <property type="entry name" value="ACETYLORNITHINE DEACETYLASE"/>
    <property type="match status" value="1"/>
</dbReference>
<reference evidence="5 6" key="1">
    <citation type="submission" date="2011-04" db="EMBL/GenBank/DDBJ databases">
        <authorList>
            <person name="Muzny D."/>
            <person name="Qin X."/>
            <person name="Deng J."/>
            <person name="Jiang H."/>
            <person name="Liu Y."/>
            <person name="Qu J."/>
            <person name="Song X.-Z."/>
            <person name="Zhang L."/>
            <person name="Thornton R."/>
            <person name="Coyle M."/>
            <person name="Francisco L."/>
            <person name="Jackson L."/>
            <person name="Javaid M."/>
            <person name="Korchina V."/>
            <person name="Kovar C."/>
            <person name="Mata R."/>
            <person name="Mathew T."/>
            <person name="Ngo R."/>
            <person name="Nguyen L."/>
            <person name="Nguyen N."/>
            <person name="Okwuonu G."/>
            <person name="Ongeri F."/>
            <person name="Pham C."/>
            <person name="Simmons D."/>
            <person name="Wilczek-Boney K."/>
            <person name="Hale W."/>
            <person name="Jakkamsetti A."/>
            <person name="Pham P."/>
            <person name="Ruth R."/>
            <person name="San Lucas F."/>
            <person name="Warren J."/>
            <person name="Zhang J."/>
            <person name="Zhao Z."/>
            <person name="Zhou C."/>
            <person name="Zhu D."/>
            <person name="Lee S."/>
            <person name="Bess C."/>
            <person name="Blankenburg K."/>
            <person name="Forbes L."/>
            <person name="Fu Q."/>
            <person name="Gubbala S."/>
            <person name="Hirani K."/>
            <person name="Jayaseelan J.C."/>
            <person name="Lara F."/>
            <person name="Munidasa M."/>
            <person name="Palculict T."/>
            <person name="Patil S."/>
            <person name="Pu L.-L."/>
            <person name="Saada N."/>
            <person name="Tang L."/>
            <person name="Weissenberger G."/>
            <person name="Zhu Y."/>
            <person name="Hemphill L."/>
            <person name="Shang Y."/>
            <person name="Youmans B."/>
            <person name="Ayvaz T."/>
            <person name="Ross M."/>
            <person name="Santibanez J."/>
            <person name="Aqrawi P."/>
            <person name="Gross S."/>
            <person name="Joshi V."/>
            <person name="Fowler G."/>
            <person name="Nazareth L."/>
            <person name="Reid J."/>
            <person name="Worley K."/>
            <person name="Petrosino J."/>
            <person name="Highlander S."/>
            <person name="Gibbs R."/>
        </authorList>
    </citation>
    <scope>NUCLEOTIDE SEQUENCE [LARGE SCALE GENOMIC DNA]</scope>
    <source>
        <strain evidence="5 6">DSM 3688</strain>
    </source>
</reference>
<keyword evidence="2 5" id="KW-0378">Hydrolase</keyword>
<sequence length="412" mass="46045">MVFFPFTFRVNGFTAKIGVSRQTCKGWRIFLCPFRIRGTKGADMGEFAYFCNMEQHIELQEQYLRDATDLLRRLIATPSVSRSESQAATIMEATIRSYGFETHREANNVWAVDPLYDPARPTFLLNAHLDTVKPVATWTRDPYAPTLEDGTLYGLGSNDCGGGLVTLLQVFRHFCRERAERPRGFNLVYLASAEEEVSGRDGICRALPLLPHVDTAIVGEPTGMQPAIAEKGLMVLDLVAHGKSGHAARDEGQNAIYEALDDMQWIRDYRFDRVSPLLGPVKMTLTVVNAGTQHNVVPDRCTMLVDVRPNELYTNEEIYDIVCRNVRSEVRAHSFRLHASHIDEGHPLVQRCLQLGLKPFGSPTLSDQALMPFPSLKLGPGESARSHSADEFIRIDELAHALDLYLSLLGGL</sequence>
<dbReference type="InterPro" id="IPR050072">
    <property type="entry name" value="Peptidase_M20A"/>
</dbReference>
<dbReference type="GO" id="GO:0008777">
    <property type="term" value="F:acetylornithine deacetylase activity"/>
    <property type="evidence" value="ECO:0007669"/>
    <property type="project" value="UniProtKB-EC"/>
</dbReference>
<dbReference type="Pfam" id="PF07687">
    <property type="entry name" value="M20_dimer"/>
    <property type="match status" value="1"/>
</dbReference>
<dbReference type="InterPro" id="IPR036264">
    <property type="entry name" value="Bact_exopeptidase_dim_dom"/>
</dbReference>
<dbReference type="PANTHER" id="PTHR43808:SF31">
    <property type="entry name" value="N-ACETYL-L-CITRULLINE DEACETYLASE"/>
    <property type="match status" value="1"/>
</dbReference>
<gene>
    <name evidence="5" type="primary">argE</name>
    <name evidence="5" type="ORF">HMPREF9136_1505</name>
</gene>
<evidence type="ECO:0000313" key="6">
    <source>
        <dbReference type="Proteomes" id="UP000007820"/>
    </source>
</evidence>